<dbReference type="EC" id="1.14.19.-" evidence="3"/>
<keyword evidence="3" id="KW-0560">Oxidoreductase</keyword>
<dbReference type="Pfam" id="PF00487">
    <property type="entry name" value="FA_desaturase"/>
    <property type="match status" value="1"/>
</dbReference>
<keyword evidence="1" id="KW-1133">Transmembrane helix</keyword>
<accession>A0ABZ2KF52</accession>
<evidence type="ECO:0000259" key="2">
    <source>
        <dbReference type="Pfam" id="PF00487"/>
    </source>
</evidence>
<evidence type="ECO:0000313" key="3">
    <source>
        <dbReference type="EMBL" id="WXA97211.1"/>
    </source>
</evidence>
<keyword evidence="1" id="KW-0812">Transmembrane</keyword>
<reference evidence="3 4" key="1">
    <citation type="submission" date="2021-12" db="EMBL/GenBank/DDBJ databases">
        <title>Discovery of the Pendulisporaceae a myxobacterial family with distinct sporulation behavior and unique specialized metabolism.</title>
        <authorList>
            <person name="Garcia R."/>
            <person name="Popoff A."/>
            <person name="Bader C.D."/>
            <person name="Loehr J."/>
            <person name="Walesch S."/>
            <person name="Walt C."/>
            <person name="Boldt J."/>
            <person name="Bunk B."/>
            <person name="Haeckl F.J.F.P.J."/>
            <person name="Gunesch A.P."/>
            <person name="Birkelbach J."/>
            <person name="Nuebel U."/>
            <person name="Pietschmann T."/>
            <person name="Bach T."/>
            <person name="Mueller R."/>
        </authorList>
    </citation>
    <scope>NUCLEOTIDE SEQUENCE [LARGE SCALE GENOMIC DNA]</scope>
    <source>
        <strain evidence="3 4">MSr12523</strain>
    </source>
</reference>
<evidence type="ECO:0000256" key="1">
    <source>
        <dbReference type="SAM" id="Phobius"/>
    </source>
</evidence>
<proteinExistence type="predicted"/>
<dbReference type="EMBL" id="CP089982">
    <property type="protein sequence ID" value="WXA97211.1"/>
    <property type="molecule type" value="Genomic_DNA"/>
</dbReference>
<feature type="transmembrane region" description="Helical" evidence="1">
    <location>
        <begin position="161"/>
        <end position="179"/>
    </location>
</feature>
<protein>
    <submittedName>
        <fullName evidence="3">Fatty acid desaturase</fullName>
        <ecNumber evidence="3">1.14.19.-</ecNumber>
    </submittedName>
</protein>
<evidence type="ECO:0000313" key="4">
    <source>
        <dbReference type="Proteomes" id="UP001379533"/>
    </source>
</evidence>
<sequence length="291" mass="33001">MWARLHGPTWLVALLTYGGWLALTYAHRTLPLPALVLLGGFVVAWHGSLQHETIHGHPAGAKWLGRALGTPPLALWLPYEIYRDSHRRHHATAHLTHPEHDPESLFCTRDAWRRMARWQRALFLTQTTALGRLALGPFVTIGRFLAEEAVLVVRGAPGRRAIWALHAVAVALVLGWAVGVAGMPLWKYLLAFVYPGTSLTLLRSLAEHRADTVRERRTTVVEAGWVFRLLYLNNNFHVLHHRAPHVPWFELPAMWRRERARIRGSHVVHSAGYLSLVRAHAVKPIIDLERL</sequence>
<feature type="domain" description="Fatty acid desaturase" evidence="2">
    <location>
        <begin position="32"/>
        <end position="268"/>
    </location>
</feature>
<organism evidence="3 4">
    <name type="scientific">Pendulispora brunnea</name>
    <dbReference type="NCBI Taxonomy" id="2905690"/>
    <lineage>
        <taxon>Bacteria</taxon>
        <taxon>Pseudomonadati</taxon>
        <taxon>Myxococcota</taxon>
        <taxon>Myxococcia</taxon>
        <taxon>Myxococcales</taxon>
        <taxon>Sorangiineae</taxon>
        <taxon>Pendulisporaceae</taxon>
        <taxon>Pendulispora</taxon>
    </lineage>
</organism>
<gene>
    <name evidence="3" type="ORF">LZC95_10230</name>
</gene>
<dbReference type="GO" id="GO:0016491">
    <property type="term" value="F:oxidoreductase activity"/>
    <property type="evidence" value="ECO:0007669"/>
    <property type="project" value="UniProtKB-KW"/>
</dbReference>
<feature type="transmembrane region" description="Helical" evidence="1">
    <location>
        <begin position="32"/>
        <end position="49"/>
    </location>
</feature>
<keyword evidence="4" id="KW-1185">Reference proteome</keyword>
<dbReference type="InterPro" id="IPR005804">
    <property type="entry name" value="FA_desaturase_dom"/>
</dbReference>
<dbReference type="Proteomes" id="UP001379533">
    <property type="component" value="Chromosome"/>
</dbReference>
<name>A0ABZ2KF52_9BACT</name>
<feature type="transmembrane region" description="Helical" evidence="1">
    <location>
        <begin position="7"/>
        <end position="26"/>
    </location>
</feature>
<keyword evidence="1" id="KW-0472">Membrane</keyword>
<dbReference type="RefSeq" id="WP_394847826.1">
    <property type="nucleotide sequence ID" value="NZ_CP089982.1"/>
</dbReference>